<proteinExistence type="predicted"/>
<dbReference type="AlphaFoldDB" id="A0A2X3HAD8"/>
<name>A0A2X3HAD8_KLEPN</name>
<evidence type="ECO:0000313" key="2">
    <source>
        <dbReference type="Proteomes" id="UP000251721"/>
    </source>
</evidence>
<evidence type="ECO:0000313" key="1">
    <source>
        <dbReference type="EMBL" id="SQC44840.1"/>
    </source>
</evidence>
<dbReference type="Proteomes" id="UP000251721">
    <property type="component" value="Unassembled WGS sequence"/>
</dbReference>
<protein>
    <submittedName>
        <fullName evidence="1">Fusaric acid resistance protein FusB, FusC</fullName>
    </submittedName>
</protein>
<organism evidence="1 2">
    <name type="scientific">Klebsiella pneumoniae</name>
    <dbReference type="NCBI Taxonomy" id="573"/>
    <lineage>
        <taxon>Bacteria</taxon>
        <taxon>Pseudomonadati</taxon>
        <taxon>Pseudomonadota</taxon>
        <taxon>Gammaproteobacteria</taxon>
        <taxon>Enterobacterales</taxon>
        <taxon>Enterobacteriaceae</taxon>
        <taxon>Klebsiella/Raoultella group</taxon>
        <taxon>Klebsiella</taxon>
        <taxon>Klebsiella pneumoniae complex</taxon>
    </lineage>
</organism>
<accession>A0A2X3HAD8</accession>
<dbReference type="EMBL" id="UAWQ01000018">
    <property type="protein sequence ID" value="SQC44840.1"/>
    <property type="molecule type" value="Genomic_DNA"/>
</dbReference>
<reference evidence="1 2" key="1">
    <citation type="submission" date="2018-06" db="EMBL/GenBank/DDBJ databases">
        <authorList>
            <consortium name="Pathogen Informatics"/>
            <person name="Doyle S."/>
        </authorList>
    </citation>
    <scope>NUCLEOTIDE SEQUENCE [LARGE SCALE GENOMIC DNA]</scope>
    <source>
        <strain evidence="1 2">NCTC13465</strain>
    </source>
</reference>
<gene>
    <name evidence="1" type="primary">aaeB_3</name>
    <name evidence="1" type="ORF">NCTC13465_03377</name>
</gene>
<sequence length="56" mass="6682">MVTDDYRELFAEPVETVQDVHQQLKRMRRFLTWKGEHNTPVTIYSWVGRRHALPAA</sequence>